<feature type="transmembrane region" description="Helical" evidence="6">
    <location>
        <begin position="263"/>
        <end position="287"/>
    </location>
</feature>
<evidence type="ECO:0000256" key="6">
    <source>
        <dbReference type="SAM" id="Phobius"/>
    </source>
</evidence>
<feature type="transmembrane region" description="Helical" evidence="6">
    <location>
        <begin position="317"/>
        <end position="339"/>
    </location>
</feature>
<dbReference type="GO" id="GO:0016020">
    <property type="term" value="C:membrane"/>
    <property type="evidence" value="ECO:0007669"/>
    <property type="project" value="UniProtKB-SubCell"/>
</dbReference>
<accession>A0A5M8PF19</accession>
<dbReference type="InterPro" id="IPR001958">
    <property type="entry name" value="Tet-R_TetA/multi-R_MdtG-like"/>
</dbReference>
<sequence length="677" mass="73668">MRPLSPYLEDDVSEPTSLHAVTTTSIARPGTQDDRARGSIGLRFLAERPQAYNNVAEDIPRHEGQKEYSDVRDLVQEGSSASPPGVLSSIGNQVSFADDEHAANVNPRQPIPPLIAKKDRPVSWKDLPHKGQLAILTMARLSEPLTQTSLQSYMFYQLKSFDPSLPDSTISGQAGMLQGAFTAAQFATAMLWGRAADADWGGRKKVIVVGLFGTCISCVGFGFSRTFLQVAFFRIVGGALNGNVAVMRTMISEIIKEKKFQSRAFLMLPMCYNIGVIIGPILGGLLADPVESYPAVFGENSVLGGKNGVWWMKHWPYALPNLLSAFFLFAAATGVIFGLEETLDSLRGKPDFGLQIGHHIASLVRRMYSRRTHRYSAVSAEEMLNSSARNSYSLTRESYDLEVHPQHSHPQAPAKAEIRRPARRKLPIRRIWTRNVICTLLVFAIFAFHVGTFQSLWYIFLSTPRFDPSRPEPPSHTSQSLPFSFTGGLGMPPRTVGFAMSILGIIGIILQLLVYPAVNQRLGTLRSYRCFLCLFPIAYCLSPYLAIVPSTTAPPAQASGPLLWAALAGVVFIQGLARTFTLPANTILMNNCSPHPSVLGTIHGIAQSVSTAVRTVGPVAGGWLYGLGLRKGVVGGVWWGLAGVAIVGQVATGWVYEGNGHEILLEGEEEEEGGEGS</sequence>
<proteinExistence type="predicted"/>
<feature type="transmembrane region" description="Helical" evidence="6">
    <location>
        <begin position="206"/>
        <end position="224"/>
    </location>
</feature>
<dbReference type="Proteomes" id="UP000324767">
    <property type="component" value="Unassembled WGS sequence"/>
</dbReference>
<feature type="transmembrane region" description="Helical" evidence="6">
    <location>
        <begin position="496"/>
        <end position="518"/>
    </location>
</feature>
<comment type="caution">
    <text evidence="7">The sequence shown here is derived from an EMBL/GenBank/DDBJ whole genome shotgun (WGS) entry which is preliminary data.</text>
</comment>
<dbReference type="PRINTS" id="PR01035">
    <property type="entry name" value="TCRTETA"/>
</dbReference>
<dbReference type="AlphaFoldDB" id="A0A5M8PF19"/>
<feature type="transmembrane region" description="Helical" evidence="6">
    <location>
        <begin position="530"/>
        <end position="550"/>
    </location>
</feature>
<dbReference type="OrthoDB" id="10262656at2759"/>
<dbReference type="PANTHER" id="PTHR23504">
    <property type="entry name" value="MAJOR FACILITATOR SUPERFAMILY DOMAIN-CONTAINING PROTEIN 10"/>
    <property type="match status" value="1"/>
</dbReference>
<dbReference type="GO" id="GO:0022857">
    <property type="term" value="F:transmembrane transporter activity"/>
    <property type="evidence" value="ECO:0007669"/>
    <property type="project" value="InterPro"/>
</dbReference>
<evidence type="ECO:0000256" key="5">
    <source>
        <dbReference type="ARBA" id="ARBA00023136"/>
    </source>
</evidence>
<organism evidence="7 8">
    <name type="scientific">Lasallia pustulata</name>
    <dbReference type="NCBI Taxonomy" id="136370"/>
    <lineage>
        <taxon>Eukaryota</taxon>
        <taxon>Fungi</taxon>
        <taxon>Dikarya</taxon>
        <taxon>Ascomycota</taxon>
        <taxon>Pezizomycotina</taxon>
        <taxon>Lecanoromycetes</taxon>
        <taxon>OSLEUM clade</taxon>
        <taxon>Umbilicariomycetidae</taxon>
        <taxon>Umbilicariales</taxon>
        <taxon>Umbilicariaceae</taxon>
        <taxon>Lasallia</taxon>
    </lineage>
</organism>
<reference evidence="7 8" key="1">
    <citation type="submission" date="2019-09" db="EMBL/GenBank/DDBJ databases">
        <title>The hologenome of the rock-dwelling lichen Lasallia pustulata.</title>
        <authorList>
            <person name="Greshake Tzovaras B."/>
            <person name="Segers F."/>
            <person name="Bicker A."/>
            <person name="Dal Grande F."/>
            <person name="Otte J."/>
            <person name="Hankeln T."/>
            <person name="Schmitt I."/>
            <person name="Ebersberger I."/>
        </authorList>
    </citation>
    <scope>NUCLEOTIDE SEQUENCE [LARGE SCALE GENOMIC DNA]</scope>
    <source>
        <strain evidence="7">A1-1</strain>
    </source>
</reference>
<keyword evidence="2" id="KW-0813">Transport</keyword>
<keyword evidence="3 6" id="KW-0812">Transmembrane</keyword>
<dbReference type="PANTHER" id="PTHR23504:SF6">
    <property type="entry name" value="MULTIDRUG TRANSPORTER, PUTATIVE (AFU_ORTHOLOGUE AFUA_4G08740)-RELATED"/>
    <property type="match status" value="1"/>
</dbReference>
<evidence type="ECO:0000313" key="8">
    <source>
        <dbReference type="Proteomes" id="UP000324767"/>
    </source>
</evidence>
<evidence type="ECO:0000256" key="2">
    <source>
        <dbReference type="ARBA" id="ARBA00022448"/>
    </source>
</evidence>
<keyword evidence="4 6" id="KW-1133">Transmembrane helix</keyword>
<protein>
    <submittedName>
        <fullName evidence="7">MFS general substrate transporter</fullName>
    </submittedName>
</protein>
<dbReference type="InterPro" id="IPR036259">
    <property type="entry name" value="MFS_trans_sf"/>
</dbReference>
<evidence type="ECO:0000256" key="3">
    <source>
        <dbReference type="ARBA" id="ARBA00022692"/>
    </source>
</evidence>
<name>A0A5M8PF19_9LECA</name>
<comment type="subcellular location">
    <subcellularLocation>
        <location evidence="1">Membrane</location>
        <topology evidence="1">Multi-pass membrane protein</topology>
    </subcellularLocation>
</comment>
<dbReference type="InterPro" id="IPR011701">
    <property type="entry name" value="MFS"/>
</dbReference>
<evidence type="ECO:0000256" key="4">
    <source>
        <dbReference type="ARBA" id="ARBA00022989"/>
    </source>
</evidence>
<dbReference type="Gene3D" id="1.20.1250.20">
    <property type="entry name" value="MFS general substrate transporter like domains"/>
    <property type="match status" value="1"/>
</dbReference>
<feature type="transmembrane region" description="Helical" evidence="6">
    <location>
        <begin position="230"/>
        <end position="251"/>
    </location>
</feature>
<feature type="transmembrane region" description="Helical" evidence="6">
    <location>
        <begin position="562"/>
        <end position="580"/>
    </location>
</feature>
<evidence type="ECO:0000313" key="7">
    <source>
        <dbReference type="EMBL" id="KAA6407576.1"/>
    </source>
</evidence>
<dbReference type="SUPFAM" id="SSF103473">
    <property type="entry name" value="MFS general substrate transporter"/>
    <property type="match status" value="1"/>
</dbReference>
<gene>
    <name evidence="7" type="ORF">FRX48_08819</name>
</gene>
<dbReference type="EMBL" id="VXIT01000017">
    <property type="protein sequence ID" value="KAA6407576.1"/>
    <property type="molecule type" value="Genomic_DNA"/>
</dbReference>
<dbReference type="Pfam" id="PF07690">
    <property type="entry name" value="MFS_1"/>
    <property type="match status" value="2"/>
</dbReference>
<feature type="transmembrane region" description="Helical" evidence="6">
    <location>
        <begin position="432"/>
        <end position="460"/>
    </location>
</feature>
<evidence type="ECO:0000256" key="1">
    <source>
        <dbReference type="ARBA" id="ARBA00004141"/>
    </source>
</evidence>
<keyword evidence="5 6" id="KW-0472">Membrane</keyword>